<evidence type="ECO:0000259" key="2">
    <source>
        <dbReference type="Pfam" id="PF03413"/>
    </source>
</evidence>
<dbReference type="Proteomes" id="UP001595722">
    <property type="component" value="Unassembled WGS sequence"/>
</dbReference>
<keyword evidence="1" id="KW-0732">Signal</keyword>
<organism evidence="3 4">
    <name type="scientific">Bacterioplanoides pacificum</name>
    <dbReference type="NCBI Taxonomy" id="1171596"/>
    <lineage>
        <taxon>Bacteria</taxon>
        <taxon>Pseudomonadati</taxon>
        <taxon>Pseudomonadota</taxon>
        <taxon>Gammaproteobacteria</taxon>
        <taxon>Oceanospirillales</taxon>
        <taxon>Oceanospirillaceae</taxon>
        <taxon>Bacterioplanoides</taxon>
    </lineage>
</organism>
<feature type="signal peptide" evidence="1">
    <location>
        <begin position="1"/>
        <end position="22"/>
    </location>
</feature>
<evidence type="ECO:0000313" key="4">
    <source>
        <dbReference type="Proteomes" id="UP001595722"/>
    </source>
</evidence>
<accession>A0ABV7VQX5</accession>
<evidence type="ECO:0000256" key="1">
    <source>
        <dbReference type="SAM" id="SignalP"/>
    </source>
</evidence>
<sequence length="100" mass="11397">MKTFLLTTLTLGLSGLAGFSLADDDYSREQARQMVEQGTIKPLDELLQIRPIDGKLLDTELEREDGVLVYELKWLDADGHRHETYIDANSGEWLEDEIDD</sequence>
<evidence type="ECO:0000313" key="3">
    <source>
        <dbReference type="EMBL" id="MFC3679373.1"/>
    </source>
</evidence>
<gene>
    <name evidence="3" type="ORF">ACFOMG_04510</name>
</gene>
<dbReference type="Gene3D" id="3.10.450.40">
    <property type="match status" value="1"/>
</dbReference>
<dbReference type="EMBL" id="JBHRYB010000003">
    <property type="protein sequence ID" value="MFC3679373.1"/>
    <property type="molecule type" value="Genomic_DNA"/>
</dbReference>
<reference evidence="4" key="1">
    <citation type="journal article" date="2019" name="Int. J. Syst. Evol. Microbiol.">
        <title>The Global Catalogue of Microorganisms (GCM) 10K type strain sequencing project: providing services to taxonomists for standard genome sequencing and annotation.</title>
        <authorList>
            <consortium name="The Broad Institute Genomics Platform"/>
            <consortium name="The Broad Institute Genome Sequencing Center for Infectious Disease"/>
            <person name="Wu L."/>
            <person name="Ma J."/>
        </authorList>
    </citation>
    <scope>NUCLEOTIDE SEQUENCE [LARGE SCALE GENOMIC DNA]</scope>
    <source>
        <strain evidence="4">KCTC 42424</strain>
    </source>
</reference>
<comment type="caution">
    <text evidence="3">The sequence shown here is derived from an EMBL/GenBank/DDBJ whole genome shotgun (WGS) entry which is preliminary data.</text>
</comment>
<dbReference type="RefSeq" id="WP_376865048.1">
    <property type="nucleotide sequence ID" value="NZ_JBHRYB010000003.1"/>
</dbReference>
<name>A0ABV7VQX5_9GAMM</name>
<proteinExistence type="predicted"/>
<protein>
    <submittedName>
        <fullName evidence="3">PepSY domain-containing protein</fullName>
    </submittedName>
</protein>
<feature type="chain" id="PRO_5047342105" evidence="1">
    <location>
        <begin position="23"/>
        <end position="100"/>
    </location>
</feature>
<keyword evidence="4" id="KW-1185">Reference proteome</keyword>
<dbReference type="InterPro" id="IPR025711">
    <property type="entry name" value="PepSY"/>
</dbReference>
<dbReference type="Pfam" id="PF03413">
    <property type="entry name" value="PepSY"/>
    <property type="match status" value="1"/>
</dbReference>
<feature type="domain" description="PepSY" evidence="2">
    <location>
        <begin position="27"/>
        <end position="96"/>
    </location>
</feature>